<proteinExistence type="predicted"/>
<dbReference type="EMBL" id="LAZR01048701">
    <property type="protein sequence ID" value="KKK91341.1"/>
    <property type="molecule type" value="Genomic_DNA"/>
</dbReference>
<name>A0A0F9C3V8_9ZZZZ</name>
<comment type="caution">
    <text evidence="1">The sequence shown here is derived from an EMBL/GenBank/DDBJ whole genome shotgun (WGS) entry which is preliminary data.</text>
</comment>
<sequence>IQYLADLEGRRVVEILRRLKDAGLGAIPGGGAEIFAQEIRERICSAAASVKVNTSMFRTSDLSEMILIL</sequence>
<evidence type="ECO:0000313" key="1">
    <source>
        <dbReference type="EMBL" id="KKK91341.1"/>
    </source>
</evidence>
<reference evidence="1" key="1">
    <citation type="journal article" date="2015" name="Nature">
        <title>Complex archaea that bridge the gap between prokaryotes and eukaryotes.</title>
        <authorList>
            <person name="Spang A."/>
            <person name="Saw J.H."/>
            <person name="Jorgensen S.L."/>
            <person name="Zaremba-Niedzwiedzka K."/>
            <person name="Martijn J."/>
            <person name="Lind A.E."/>
            <person name="van Eijk R."/>
            <person name="Schleper C."/>
            <person name="Guy L."/>
            <person name="Ettema T.J."/>
        </authorList>
    </citation>
    <scope>NUCLEOTIDE SEQUENCE</scope>
</reference>
<feature type="non-terminal residue" evidence="1">
    <location>
        <position position="1"/>
    </location>
</feature>
<accession>A0A0F9C3V8</accession>
<protein>
    <submittedName>
        <fullName evidence="1">Uncharacterized protein</fullName>
    </submittedName>
</protein>
<gene>
    <name evidence="1" type="ORF">LCGC14_2713970</name>
</gene>
<dbReference type="AlphaFoldDB" id="A0A0F9C3V8"/>
<organism evidence="1">
    <name type="scientific">marine sediment metagenome</name>
    <dbReference type="NCBI Taxonomy" id="412755"/>
    <lineage>
        <taxon>unclassified sequences</taxon>
        <taxon>metagenomes</taxon>
        <taxon>ecological metagenomes</taxon>
    </lineage>
</organism>